<dbReference type="GO" id="GO:0003899">
    <property type="term" value="F:DNA-directed RNA polymerase activity"/>
    <property type="evidence" value="ECO:0007669"/>
    <property type="project" value="UniProtKB-UniRule"/>
</dbReference>
<keyword evidence="10 11" id="KW-0464">Manganese</keyword>
<dbReference type="NCBIfam" id="TIGR00335">
    <property type="entry name" value="primase_sml"/>
    <property type="match status" value="1"/>
</dbReference>
<dbReference type="GO" id="GO:0046872">
    <property type="term" value="F:metal ion binding"/>
    <property type="evidence" value="ECO:0007669"/>
    <property type="project" value="UniProtKB-KW"/>
</dbReference>
<keyword evidence="6 11" id="KW-0235">DNA replication</keyword>
<dbReference type="HAMAP" id="MF_00700">
    <property type="entry name" value="DNA_primase_sml_arc"/>
    <property type="match status" value="1"/>
</dbReference>
<comment type="cofactor">
    <cofactor evidence="11">
        <name>Mg(2+)</name>
        <dbReference type="ChEBI" id="CHEBI:18420"/>
    </cofactor>
    <cofactor evidence="11">
        <name>Mn(2+)</name>
        <dbReference type="ChEBI" id="CHEBI:29035"/>
    </cofactor>
</comment>
<evidence type="ECO:0000256" key="4">
    <source>
        <dbReference type="ARBA" id="ARBA00022679"/>
    </source>
</evidence>
<dbReference type="EMBL" id="CP003362">
    <property type="protein sequence ID" value="AGB48672.1"/>
    <property type="molecule type" value="Genomic_DNA"/>
</dbReference>
<dbReference type="Gene3D" id="3.90.920.10">
    <property type="entry name" value="DNA primase, PRIM domain"/>
    <property type="match status" value="1"/>
</dbReference>
<evidence type="ECO:0000256" key="9">
    <source>
        <dbReference type="ARBA" id="ARBA00023163"/>
    </source>
</evidence>
<comment type="similarity">
    <text evidence="1 11 12">Belongs to the eukaryotic-type primase small subunit family.</text>
</comment>
<dbReference type="STRING" id="867904.Metho_0403"/>
<evidence type="ECO:0000313" key="15">
    <source>
        <dbReference type="Proteomes" id="UP000010866"/>
    </source>
</evidence>
<evidence type="ECO:0000256" key="8">
    <source>
        <dbReference type="ARBA" id="ARBA00022842"/>
    </source>
</evidence>
<dbReference type="SUPFAM" id="SSF56747">
    <property type="entry name" value="Prim-pol domain"/>
    <property type="match status" value="1"/>
</dbReference>
<keyword evidence="5 11" id="KW-0548">Nucleotidyltransferase</keyword>
<evidence type="ECO:0000256" key="6">
    <source>
        <dbReference type="ARBA" id="ARBA00022705"/>
    </source>
</evidence>
<evidence type="ECO:0000256" key="5">
    <source>
        <dbReference type="ARBA" id="ARBA00022695"/>
    </source>
</evidence>
<feature type="active site" evidence="11">
    <location>
        <position position="296"/>
    </location>
</feature>
<dbReference type="RefSeq" id="WP_015323841.1">
    <property type="nucleotide sequence ID" value="NC_019977.1"/>
</dbReference>
<dbReference type="HOGENOM" id="CLU_056123_1_0_2"/>
<dbReference type="EC" id="2.7.7.-" evidence="11"/>
<evidence type="ECO:0000256" key="3">
    <source>
        <dbReference type="ARBA" id="ARBA00022515"/>
    </source>
</evidence>
<dbReference type="InterPro" id="IPR023639">
    <property type="entry name" value="DNA_primase_ssu_PriS"/>
</dbReference>
<comment type="function">
    <text evidence="11">Catalytic subunit of DNA primase, an RNA polymerase that catalyzes the synthesis of short RNA molecules used as primers for DNA polymerase during DNA replication. The small subunit contains the primase catalytic core and has DNA synthesis activity on its own. Binding to the large subunit stabilizes and modulates the activity, increasing the rate of DNA synthesis while decreasing the length of the DNA fragments, and conferring RNA synthesis capability. The DNA polymerase activity may enable DNA primase to also catalyze primer extension after primer synthesis. May also play a role in DNA repair.</text>
</comment>
<keyword evidence="9 11" id="KW-0804">Transcription</keyword>
<keyword evidence="7 11" id="KW-0479">Metal-binding</keyword>
<dbReference type="PANTHER" id="PTHR10536">
    <property type="entry name" value="DNA PRIMASE SMALL SUBUNIT"/>
    <property type="match status" value="1"/>
</dbReference>
<dbReference type="GO" id="GO:1990077">
    <property type="term" value="C:primosome complex"/>
    <property type="evidence" value="ECO:0007669"/>
    <property type="project" value="UniProtKB-KW"/>
</dbReference>
<dbReference type="Proteomes" id="UP000010866">
    <property type="component" value="Chromosome"/>
</dbReference>
<dbReference type="AlphaFoldDB" id="L0KTA5"/>
<evidence type="ECO:0000256" key="12">
    <source>
        <dbReference type="RuleBase" id="RU003514"/>
    </source>
</evidence>
<dbReference type="InterPro" id="IPR002755">
    <property type="entry name" value="DNA_primase_S"/>
</dbReference>
<keyword evidence="4 11" id="KW-0808">Transferase</keyword>
<dbReference type="KEGG" id="mhz:Metho_0403"/>
<dbReference type="CDD" id="cd04860">
    <property type="entry name" value="AE_Prim_S"/>
    <property type="match status" value="1"/>
</dbReference>
<dbReference type="GeneID" id="14407509"/>
<reference evidence="15" key="1">
    <citation type="submission" date="2012-02" db="EMBL/GenBank/DDBJ databases">
        <title>Complete sequence of chromosome of Methanomethylovorans hollandica DSM 15978.</title>
        <authorList>
            <person name="Lucas S."/>
            <person name="Copeland A."/>
            <person name="Lapidus A."/>
            <person name="Glavina del Rio T."/>
            <person name="Dalin E."/>
            <person name="Tice H."/>
            <person name="Bruce D."/>
            <person name="Goodwin L."/>
            <person name="Pitluck S."/>
            <person name="Peters L."/>
            <person name="Mikhailova N."/>
            <person name="Held B."/>
            <person name="Kyrpides N."/>
            <person name="Mavromatis K."/>
            <person name="Ivanova N."/>
            <person name="Brettin T."/>
            <person name="Detter J.C."/>
            <person name="Han C."/>
            <person name="Larimer F."/>
            <person name="Land M."/>
            <person name="Hauser L."/>
            <person name="Markowitz V."/>
            <person name="Cheng J.-F."/>
            <person name="Hugenholtz P."/>
            <person name="Woyke T."/>
            <person name="Wu D."/>
            <person name="Spring S."/>
            <person name="Schroeder M."/>
            <person name="Brambilla E."/>
            <person name="Klenk H.-P."/>
            <person name="Eisen J.A."/>
        </authorList>
    </citation>
    <scope>NUCLEOTIDE SEQUENCE [LARGE SCALE GENOMIC DNA]</scope>
    <source>
        <strain evidence="15">DSM 15978 / NBRC 107637 / DMS1</strain>
    </source>
</reference>
<evidence type="ECO:0000256" key="1">
    <source>
        <dbReference type="ARBA" id="ARBA00009762"/>
    </source>
</evidence>
<comment type="function">
    <text evidence="13">RNA polymerase that catalyzes the synthesis of short RNA molecules used as primers for DNA polymerase during DNA replication.</text>
</comment>
<keyword evidence="8 11" id="KW-0460">Magnesium</keyword>
<dbReference type="OrthoDB" id="31125at2157"/>
<protein>
    <recommendedName>
        <fullName evidence="11">DNA primase small subunit PriS</fullName>
        <ecNumber evidence="11">2.7.7.-</ecNumber>
    </recommendedName>
</protein>
<gene>
    <name evidence="11" type="primary">priS</name>
    <name evidence="14" type="ordered locus">Metho_0403</name>
</gene>
<dbReference type="GO" id="GO:0006269">
    <property type="term" value="P:DNA replication, synthesis of primer"/>
    <property type="evidence" value="ECO:0007669"/>
    <property type="project" value="UniProtKB-UniRule"/>
</dbReference>
<comment type="subunit">
    <text evidence="11">Heterodimer of a small subunit (PriS) and a large subunit (PriL).</text>
</comment>
<evidence type="ECO:0000313" key="14">
    <source>
        <dbReference type="EMBL" id="AGB48672.1"/>
    </source>
</evidence>
<dbReference type="InterPro" id="IPR014052">
    <property type="entry name" value="DNA_primase_ssu_euk/arc"/>
</dbReference>
<keyword evidence="15" id="KW-1185">Reference proteome</keyword>
<evidence type="ECO:0000256" key="13">
    <source>
        <dbReference type="RuleBase" id="RU004224"/>
    </source>
</evidence>
<evidence type="ECO:0000256" key="11">
    <source>
        <dbReference type="HAMAP-Rule" id="MF_00700"/>
    </source>
</evidence>
<keyword evidence="2 11" id="KW-0240">DNA-directed RNA polymerase</keyword>
<organism evidence="14 15">
    <name type="scientific">Methanomethylovorans hollandica (strain DSM 15978 / NBRC 107637 / DMS1)</name>
    <dbReference type="NCBI Taxonomy" id="867904"/>
    <lineage>
        <taxon>Archaea</taxon>
        <taxon>Methanobacteriati</taxon>
        <taxon>Methanobacteriota</taxon>
        <taxon>Stenosarchaea group</taxon>
        <taxon>Methanomicrobia</taxon>
        <taxon>Methanosarcinales</taxon>
        <taxon>Methanosarcinaceae</taxon>
        <taxon>Methanomethylovorans</taxon>
    </lineage>
</organism>
<keyword evidence="3 11" id="KW-0639">Primosome</keyword>
<dbReference type="Pfam" id="PF01896">
    <property type="entry name" value="DNA_primase_S"/>
    <property type="match status" value="1"/>
</dbReference>
<dbReference type="GO" id="GO:0000428">
    <property type="term" value="C:DNA-directed RNA polymerase complex"/>
    <property type="evidence" value="ECO:0007669"/>
    <property type="project" value="UniProtKB-KW"/>
</dbReference>
<accession>L0KTA5</accession>
<evidence type="ECO:0000256" key="7">
    <source>
        <dbReference type="ARBA" id="ARBA00022723"/>
    </source>
</evidence>
<evidence type="ECO:0000256" key="2">
    <source>
        <dbReference type="ARBA" id="ARBA00022478"/>
    </source>
</evidence>
<feature type="active site" evidence="11">
    <location>
        <position position="100"/>
    </location>
</feature>
<proteinExistence type="inferred from homology"/>
<evidence type="ECO:0000256" key="10">
    <source>
        <dbReference type="ARBA" id="ARBA00023211"/>
    </source>
</evidence>
<name>L0KTA5_METHD</name>
<feature type="active site" evidence="11">
    <location>
        <position position="98"/>
    </location>
</feature>
<sequence length="388" mass="44249">MNERTRNYLVSRFQTYYSQAEIHLPPEHMAREWGFIPFSDSSETFMKRHIAFGSEGEIKDYLKGISPAHAYYSVAYYEYPSAPKMKEKNWQKADLIFDIDSDHLPGKINSYAEMLEKGKKETFKLMEFLLDDFGFEEKDVHIVFSGGRGYHCHITDPSVLHLESPERREIVDYVSAKGMDLERILDTKEVSGDAGRESAQMMVFPSEAEGGWKGRINRYFISFLKEITARDDAEEILRGFKGVGEKTARQIIEVFRDDSQIEVLKKGNIDVLSVVNKKVINALIEEGIRKMSAVVDEPVTADIKRLIRLPGSLHGGSGLKVMSLTIDELEKFEPLRDAVVFNDKLTRLKIIKPFAVQMKGKDIEVEPGEQELPEYVAVHLLCRGVAEI</sequence>